<dbReference type="InterPro" id="IPR003439">
    <property type="entry name" value="ABC_transporter-like_ATP-bd"/>
</dbReference>
<evidence type="ECO:0000259" key="8">
    <source>
        <dbReference type="PROSITE" id="PS50893"/>
    </source>
</evidence>
<dbReference type="InterPro" id="IPR036640">
    <property type="entry name" value="ABC1_TM_sf"/>
</dbReference>
<feature type="transmembrane region" description="Helical" evidence="7">
    <location>
        <begin position="274"/>
        <end position="296"/>
    </location>
</feature>
<dbReference type="InterPro" id="IPR027417">
    <property type="entry name" value="P-loop_NTPase"/>
</dbReference>
<feature type="domain" description="ABC transporter" evidence="8">
    <location>
        <begin position="334"/>
        <end position="584"/>
    </location>
</feature>
<keyword evidence="11" id="KW-1185">Reference proteome</keyword>
<keyword evidence="3" id="KW-0547">Nucleotide-binding</keyword>
<comment type="caution">
    <text evidence="10">The sequence shown here is derived from an EMBL/GenBank/DDBJ whole genome shotgun (WGS) entry which is preliminary data.</text>
</comment>
<dbReference type="InterPro" id="IPR003593">
    <property type="entry name" value="AAA+_ATPase"/>
</dbReference>
<gene>
    <name evidence="10" type="ORF">KDL28_21615</name>
</gene>
<dbReference type="InterPro" id="IPR017871">
    <property type="entry name" value="ABC_transporter-like_CS"/>
</dbReference>
<accession>A0ABT1A3S1</accession>
<dbReference type="InterPro" id="IPR039421">
    <property type="entry name" value="Type_1_exporter"/>
</dbReference>
<keyword evidence="6 7" id="KW-0472">Membrane</keyword>
<reference evidence="10" key="1">
    <citation type="submission" date="2021-04" db="EMBL/GenBank/DDBJ databases">
        <title>Pseudonocardia sp. nov., isolated from sandy soil of mangrove forest.</title>
        <authorList>
            <person name="Zan Z."/>
            <person name="Huang R."/>
            <person name="Liu W."/>
        </authorList>
    </citation>
    <scope>NUCLEOTIDE SEQUENCE</scope>
    <source>
        <strain evidence="10">S2-4</strain>
    </source>
</reference>
<dbReference type="PROSITE" id="PS50893">
    <property type="entry name" value="ABC_TRANSPORTER_2"/>
    <property type="match status" value="1"/>
</dbReference>
<evidence type="ECO:0000259" key="9">
    <source>
        <dbReference type="PROSITE" id="PS50929"/>
    </source>
</evidence>
<keyword evidence="4 10" id="KW-0067">ATP-binding</keyword>
<feature type="transmembrane region" description="Helical" evidence="7">
    <location>
        <begin position="243"/>
        <end position="262"/>
    </location>
</feature>
<dbReference type="PROSITE" id="PS50929">
    <property type="entry name" value="ABC_TM1F"/>
    <property type="match status" value="1"/>
</dbReference>
<evidence type="ECO:0000256" key="6">
    <source>
        <dbReference type="ARBA" id="ARBA00023136"/>
    </source>
</evidence>
<dbReference type="PROSITE" id="PS00211">
    <property type="entry name" value="ABC_TRANSPORTER_1"/>
    <property type="match status" value="1"/>
</dbReference>
<evidence type="ECO:0000256" key="2">
    <source>
        <dbReference type="ARBA" id="ARBA00022692"/>
    </source>
</evidence>
<dbReference type="PANTHER" id="PTHR43394">
    <property type="entry name" value="ATP-DEPENDENT PERMEASE MDL1, MITOCHONDRIAL"/>
    <property type="match status" value="1"/>
</dbReference>
<feature type="transmembrane region" description="Helical" evidence="7">
    <location>
        <begin position="51"/>
        <end position="72"/>
    </location>
</feature>
<evidence type="ECO:0000256" key="3">
    <source>
        <dbReference type="ARBA" id="ARBA00022741"/>
    </source>
</evidence>
<proteinExistence type="predicted"/>
<dbReference type="SUPFAM" id="SSF90123">
    <property type="entry name" value="ABC transporter transmembrane region"/>
    <property type="match status" value="1"/>
</dbReference>
<name>A0ABT1A3S1_9PSEU</name>
<keyword evidence="2 7" id="KW-0812">Transmembrane</keyword>
<dbReference type="PANTHER" id="PTHR43394:SF1">
    <property type="entry name" value="ATP-BINDING CASSETTE SUB-FAMILY B MEMBER 10, MITOCHONDRIAL"/>
    <property type="match status" value="1"/>
</dbReference>
<dbReference type="InterPro" id="IPR011527">
    <property type="entry name" value="ABC1_TM_dom"/>
</dbReference>
<protein>
    <submittedName>
        <fullName evidence="10">ABC transporter ATP-binding protein</fullName>
    </submittedName>
</protein>
<keyword evidence="5 7" id="KW-1133">Transmembrane helix</keyword>
<evidence type="ECO:0000256" key="4">
    <source>
        <dbReference type="ARBA" id="ARBA00022840"/>
    </source>
</evidence>
<dbReference type="Proteomes" id="UP001165283">
    <property type="component" value="Unassembled WGS sequence"/>
</dbReference>
<feature type="transmembrane region" description="Helical" evidence="7">
    <location>
        <begin position="12"/>
        <end position="39"/>
    </location>
</feature>
<dbReference type="Pfam" id="PF00005">
    <property type="entry name" value="ABC_tran"/>
    <property type="match status" value="1"/>
</dbReference>
<dbReference type="Gene3D" id="1.20.1560.10">
    <property type="entry name" value="ABC transporter type 1, transmembrane domain"/>
    <property type="match status" value="1"/>
</dbReference>
<evidence type="ECO:0000256" key="5">
    <source>
        <dbReference type="ARBA" id="ARBA00022989"/>
    </source>
</evidence>
<evidence type="ECO:0000256" key="1">
    <source>
        <dbReference type="ARBA" id="ARBA00004651"/>
    </source>
</evidence>
<evidence type="ECO:0000313" key="10">
    <source>
        <dbReference type="EMBL" id="MCO1657662.1"/>
    </source>
</evidence>
<organism evidence="10 11">
    <name type="scientific">Pseudonocardia humida</name>
    <dbReference type="NCBI Taxonomy" id="2800819"/>
    <lineage>
        <taxon>Bacteria</taxon>
        <taxon>Bacillati</taxon>
        <taxon>Actinomycetota</taxon>
        <taxon>Actinomycetes</taxon>
        <taxon>Pseudonocardiales</taxon>
        <taxon>Pseudonocardiaceae</taxon>
        <taxon>Pseudonocardia</taxon>
    </lineage>
</organism>
<dbReference type="SMART" id="SM00382">
    <property type="entry name" value="AAA"/>
    <property type="match status" value="1"/>
</dbReference>
<sequence>MLRPALALAREVAAPLLVLRLAVGVVTAVVPVGVAWLMKVVLDRLVGGGELALPVAGLALGGVAAAALPQLVQYLDAELGRAFTLATRRRLYAAVGRLRGLARHEDPEFQTRLSLATEVGPAGPAEVLTSSIGVLQGAAMAAGFLSALAVVNPWMLLVVLAAAAPTLHVELALSRHRAAMITRLGHAARREHFYAQLISSVEAAKEMRLYGLDGLFAARMATELRRVDAGYRAADRRELRAQALLGGLGAVVAGGGLAWAVAAAGRGELSVGDVSVFVAAVAGVQGGLSVAISGWAQAHHALLLFGHYQHIVRAEPDLPVRGPGRPVPDLRTGIEFRDVWFRYADDLPWTLRGASFTLGAGAATALVGANGAGKSTVVKLLCRFYDPTAGRILWDGTDLRELDLDALRRRIGAVFQDFMHYELSAAENIAVGDVAALEDRERVAQAAAWAGVAPVVEALPRAYDTMLTRVYMSADVGDDPVTGVVLSGGQWQRLALARAVFRRDAAVVVLDEPSSGLDAAAEHELHERLRELRAGRTSLLISHRLSTVRDADLVVVLADGVVAESGTHAELMALDGRYATLFRLQASGYA</sequence>
<dbReference type="SUPFAM" id="SSF52540">
    <property type="entry name" value="P-loop containing nucleoside triphosphate hydrolases"/>
    <property type="match status" value="1"/>
</dbReference>
<evidence type="ECO:0000256" key="7">
    <source>
        <dbReference type="SAM" id="Phobius"/>
    </source>
</evidence>
<dbReference type="Gene3D" id="3.40.50.300">
    <property type="entry name" value="P-loop containing nucleotide triphosphate hydrolases"/>
    <property type="match status" value="1"/>
</dbReference>
<comment type="subcellular location">
    <subcellularLocation>
        <location evidence="1">Cell membrane</location>
        <topology evidence="1">Multi-pass membrane protein</topology>
    </subcellularLocation>
</comment>
<evidence type="ECO:0000313" key="11">
    <source>
        <dbReference type="Proteomes" id="UP001165283"/>
    </source>
</evidence>
<dbReference type="EMBL" id="JAGSOV010000045">
    <property type="protein sequence ID" value="MCO1657662.1"/>
    <property type="molecule type" value="Genomic_DNA"/>
</dbReference>
<feature type="domain" description="ABC transmembrane type-1" evidence="9">
    <location>
        <begin position="21"/>
        <end position="300"/>
    </location>
</feature>
<dbReference type="GO" id="GO:0005524">
    <property type="term" value="F:ATP binding"/>
    <property type="evidence" value="ECO:0007669"/>
    <property type="project" value="UniProtKB-KW"/>
</dbReference>